<dbReference type="Gene3D" id="3.40.640.10">
    <property type="entry name" value="Type I PLP-dependent aspartate aminotransferase-like (Major domain)"/>
    <property type="match status" value="1"/>
</dbReference>
<dbReference type="InterPro" id="IPR015421">
    <property type="entry name" value="PyrdxlP-dep_Trfase_major"/>
</dbReference>
<name>X1LFI5_9ZZZZ</name>
<dbReference type="PANTHER" id="PTHR42691:SF1">
    <property type="entry name" value="ASPARTATE AMINOTRANSFERASE YHDR-RELATED"/>
    <property type="match status" value="1"/>
</dbReference>
<protein>
    <recommendedName>
        <fullName evidence="2">Aminotransferase class I/classII domain-containing protein</fullName>
    </recommendedName>
</protein>
<dbReference type="AlphaFoldDB" id="X1LFI5"/>
<comment type="caution">
    <text evidence="1">The sequence shown here is derived from an EMBL/GenBank/DDBJ whole genome shotgun (WGS) entry which is preliminary data.</text>
</comment>
<evidence type="ECO:0000313" key="1">
    <source>
        <dbReference type="EMBL" id="GAI18062.1"/>
    </source>
</evidence>
<feature type="non-terminal residue" evidence="1">
    <location>
        <position position="1"/>
    </location>
</feature>
<organism evidence="1">
    <name type="scientific">marine sediment metagenome</name>
    <dbReference type="NCBI Taxonomy" id="412755"/>
    <lineage>
        <taxon>unclassified sequences</taxon>
        <taxon>metagenomes</taxon>
        <taxon>ecological metagenomes</taxon>
    </lineage>
</organism>
<accession>X1LFI5</accession>
<proteinExistence type="predicted"/>
<gene>
    <name evidence="1" type="ORF">S06H3_14254</name>
</gene>
<dbReference type="EMBL" id="BARV01006971">
    <property type="protein sequence ID" value="GAI18062.1"/>
    <property type="molecule type" value="Genomic_DNA"/>
</dbReference>
<dbReference type="SUPFAM" id="SSF53383">
    <property type="entry name" value="PLP-dependent transferases"/>
    <property type="match status" value="1"/>
</dbReference>
<dbReference type="PANTHER" id="PTHR42691">
    <property type="entry name" value="ASPARTATE AMINOTRANSFERASE YHDR-RELATED"/>
    <property type="match status" value="1"/>
</dbReference>
<dbReference type="InterPro" id="IPR015424">
    <property type="entry name" value="PyrdxlP-dep_Trfase"/>
</dbReference>
<reference evidence="1" key="1">
    <citation type="journal article" date="2014" name="Front. Microbiol.">
        <title>High frequency of phylogenetically diverse reductive dehalogenase-homologous genes in deep subseafloor sedimentary metagenomes.</title>
        <authorList>
            <person name="Kawai M."/>
            <person name="Futagami T."/>
            <person name="Toyoda A."/>
            <person name="Takaki Y."/>
            <person name="Nishi S."/>
            <person name="Hori S."/>
            <person name="Arai W."/>
            <person name="Tsubouchi T."/>
            <person name="Morono Y."/>
            <person name="Uchiyama I."/>
            <person name="Ito T."/>
            <person name="Fujiyama A."/>
            <person name="Inagaki F."/>
            <person name="Takami H."/>
        </authorList>
    </citation>
    <scope>NUCLEOTIDE SEQUENCE</scope>
    <source>
        <strain evidence="1">Expedition CK06-06</strain>
    </source>
</reference>
<sequence length="71" mass="8323">INSPNNPTGVVYSEDFIHQLGELLSKKEAQYGTQIFLISDEPYRRIIYDGYTYPQVWPHYRQTIVVTSQED</sequence>
<evidence type="ECO:0008006" key="2">
    <source>
        <dbReference type="Google" id="ProtNLM"/>
    </source>
</evidence>